<evidence type="ECO:0000256" key="3">
    <source>
        <dbReference type="RuleBase" id="RU004508"/>
    </source>
</evidence>
<protein>
    <submittedName>
        <fullName evidence="4">DegT/DnrJ/EryC1/StrS family aminotransferase</fullName>
    </submittedName>
</protein>
<dbReference type="InterPro" id="IPR015421">
    <property type="entry name" value="PyrdxlP-dep_Trfase_major"/>
</dbReference>
<keyword evidence="1 3" id="KW-0663">Pyridoxal phosphate</keyword>
<keyword evidence="5" id="KW-1185">Reference proteome</keyword>
<dbReference type="SUPFAM" id="SSF53383">
    <property type="entry name" value="PLP-dependent transferases"/>
    <property type="match status" value="1"/>
</dbReference>
<dbReference type="PANTHER" id="PTHR30244">
    <property type="entry name" value="TRANSAMINASE"/>
    <property type="match status" value="1"/>
</dbReference>
<keyword evidence="4" id="KW-0032">Aminotransferase</keyword>
<dbReference type="GO" id="GO:0008483">
    <property type="term" value="F:transaminase activity"/>
    <property type="evidence" value="ECO:0007669"/>
    <property type="project" value="UniProtKB-KW"/>
</dbReference>
<dbReference type="Proteomes" id="UP001626536">
    <property type="component" value="Chromosome"/>
</dbReference>
<evidence type="ECO:0000313" key="5">
    <source>
        <dbReference type="Proteomes" id="UP001626536"/>
    </source>
</evidence>
<dbReference type="RefSeq" id="WP_407338946.1">
    <property type="nucleotide sequence ID" value="NZ_CP136862.1"/>
</dbReference>
<evidence type="ECO:0000256" key="2">
    <source>
        <dbReference type="ARBA" id="ARBA00037999"/>
    </source>
</evidence>
<evidence type="ECO:0000256" key="1">
    <source>
        <dbReference type="ARBA" id="ARBA00022898"/>
    </source>
</evidence>
<comment type="similarity">
    <text evidence="2 3">Belongs to the DegT/DnrJ/EryC1 family.</text>
</comment>
<organism evidence="4 5">
    <name type="scientific">Methylocapsa polymorpha</name>
    <dbReference type="NCBI Taxonomy" id="3080828"/>
    <lineage>
        <taxon>Bacteria</taxon>
        <taxon>Pseudomonadati</taxon>
        <taxon>Pseudomonadota</taxon>
        <taxon>Alphaproteobacteria</taxon>
        <taxon>Hyphomicrobiales</taxon>
        <taxon>Beijerinckiaceae</taxon>
        <taxon>Methylocapsa</taxon>
    </lineage>
</organism>
<evidence type="ECO:0000313" key="4">
    <source>
        <dbReference type="EMBL" id="WOJ89501.1"/>
    </source>
</evidence>
<dbReference type="EMBL" id="CP136862">
    <property type="protein sequence ID" value="WOJ89501.1"/>
    <property type="molecule type" value="Genomic_DNA"/>
</dbReference>
<proteinExistence type="inferred from homology"/>
<dbReference type="Pfam" id="PF01041">
    <property type="entry name" value="DegT_DnrJ_EryC1"/>
    <property type="match status" value="1"/>
</dbReference>
<dbReference type="PIRSF" id="PIRSF000390">
    <property type="entry name" value="PLP_StrS"/>
    <property type="match status" value="1"/>
</dbReference>
<name>A0ABZ0HRI8_9HYPH</name>
<sequence>MSVVEQILDSNGPFVPVYRPLLPKAESVAGYLAQLDASRLYTNHGDLSALLESRLAAAFSIATGCVIGAASGTAALTGAILAAAGRATAKQPLCLCPGYTFVAAPLAAELCGYQMHLVDVDEATWAMDPDVLAAHPLLDRVGVILVAAPYGRRLAQTAWVRLSQQTGVPVVIDAAASFEALADDAKSLIGSVPVVLSFHATKAFSTGEGGAIVSTDPAIARAAIAALNFGFDGVRETTGPGFNGKMSEYQAAVGLAELDGWAEKRAAFRRVAETYREFAEPRGLRLHVAPAVSSNYVLFEAASEQSAGAAQVALDCAGFDHRLWYGRGLHREAYFRHVSRDVLPGVEALAPRLIGLPMAPDLSEGVVERIVAALAATLTQ</sequence>
<dbReference type="InterPro" id="IPR000653">
    <property type="entry name" value="DegT/StrS_aminotransferase"/>
</dbReference>
<accession>A0ABZ0HRI8</accession>
<gene>
    <name evidence="4" type="ORF">RZS28_17170</name>
</gene>
<dbReference type="PANTHER" id="PTHR30244:SF9">
    <property type="entry name" value="PROTEIN RV3402C"/>
    <property type="match status" value="1"/>
</dbReference>
<dbReference type="Gene3D" id="3.40.640.10">
    <property type="entry name" value="Type I PLP-dependent aspartate aminotransferase-like (Major domain)"/>
    <property type="match status" value="1"/>
</dbReference>
<dbReference type="InterPro" id="IPR015424">
    <property type="entry name" value="PyrdxlP-dep_Trfase"/>
</dbReference>
<keyword evidence="4" id="KW-0808">Transferase</keyword>
<reference evidence="4 5" key="1">
    <citation type="submission" date="2023-10" db="EMBL/GenBank/DDBJ databases">
        <title>Novel methanotroph of the genus Methylocapsa from a subarctic wetland.</title>
        <authorList>
            <person name="Belova S.E."/>
            <person name="Oshkin I.Y."/>
            <person name="Miroshnikov K."/>
            <person name="Dedysh S.N."/>
        </authorList>
    </citation>
    <scope>NUCLEOTIDE SEQUENCE [LARGE SCALE GENOMIC DNA]</scope>
    <source>
        <strain evidence="4 5">RX1</strain>
    </source>
</reference>